<dbReference type="InterPro" id="IPR015422">
    <property type="entry name" value="PyrdxlP-dep_Trfase_small"/>
</dbReference>
<dbReference type="InterPro" id="IPR004839">
    <property type="entry name" value="Aminotransferase_I/II_large"/>
</dbReference>
<dbReference type="InterPro" id="IPR015424">
    <property type="entry name" value="PyrdxlP-dep_Trfase"/>
</dbReference>
<dbReference type="Gene3D" id="3.40.640.10">
    <property type="entry name" value="Type I PLP-dependent aspartate aminotransferase-like (Major domain)"/>
    <property type="match status" value="1"/>
</dbReference>
<keyword evidence="7" id="KW-0032">Aminotransferase</keyword>
<dbReference type="CDD" id="cd00609">
    <property type="entry name" value="AAT_like"/>
    <property type="match status" value="1"/>
</dbReference>
<name>A0A1U9JSK8_9HYPH</name>
<evidence type="ECO:0000256" key="5">
    <source>
        <dbReference type="ARBA" id="ARBA00037974"/>
    </source>
</evidence>
<keyword evidence="8" id="KW-1185">Reference proteome</keyword>
<reference evidence="7 8" key="1">
    <citation type="journal article" date="2010" name="Science">
        <title>Genomic comparison of the ants Camponotus floridanus and Harpegnathos saltator.</title>
        <authorList>
            <person name="Bonasio R."/>
            <person name="Zhang G."/>
            <person name="Ye C."/>
            <person name="Mutti N.S."/>
            <person name="Fang X."/>
            <person name="Qin N."/>
            <person name="Donahue G."/>
            <person name="Yang P."/>
            <person name="Li Q."/>
            <person name="Li C."/>
            <person name="Zhang P."/>
            <person name="Huang Z."/>
            <person name="Berger S.L."/>
            <person name="Reinberg D."/>
            <person name="Wang J."/>
            <person name="Liebig J."/>
        </authorList>
    </citation>
    <scope>NUCLEOTIDE SEQUENCE [LARGE SCALE GENOMIC DNA]</scope>
    <source>
        <strain evidence="7 8">Hsal</strain>
    </source>
</reference>
<reference evidence="7 8" key="2">
    <citation type="journal article" date="2016" name="Sci. Rep.">
        <title>The genome of Rhizobiales bacteria in predatory ants reveals urease gene functions but no genes for nitrogen fixation.</title>
        <authorList>
            <person name="Neuvonen M.M."/>
            <person name="Tamarit D."/>
            <person name="Naslund K."/>
            <person name="Liebig J."/>
            <person name="Feldhaar H."/>
            <person name="Moran N.A."/>
            <person name="Guy L."/>
            <person name="Andersson S.G."/>
        </authorList>
    </citation>
    <scope>NUCLEOTIDE SEQUENCE [LARGE SCALE GENOMIC DNA]</scope>
    <source>
        <strain evidence="7 8">Hsal</strain>
    </source>
</reference>
<dbReference type="PANTHER" id="PTHR43525:SF1">
    <property type="entry name" value="PROTEIN MALY"/>
    <property type="match status" value="1"/>
</dbReference>
<dbReference type="PANTHER" id="PTHR43525">
    <property type="entry name" value="PROTEIN MALY"/>
    <property type="match status" value="1"/>
</dbReference>
<sequence length="399" mass="44699">MSRKISASYPFDETIDRTCSNSLKWVYGKKRLQPRQAAADPLPMWVADMDFRVAPVIEESMARLLRHGVFGYGGVPDSYIEAVTAWQEKRHGWQAAPESLVLSPGVVVMLNMIVQALTKPGDSVLVQPPVYLHFHEDVINNGRRIAWAPLRLEDDRYVFDAGLFEQAITADTRLFILCNPHNPTGNVWSREDLQHMGDICRRHNVLVVSDEIHADFVTNPACKHIPFASLGEDYAQNSIICTSAGKAFNIAGLQCSNHFIADRTLRGTITRHLAQCGLTAVNVMGMTATEAAYREGEGWLEAFLAHIRRNQEFFATAINQAGLPMRVLPMDSLYLAWLDCRQMGLEAAKLNDFMLTKARLWLDDGRKFGRAGHGFMRINLACTRKIAEEAVTRLQAALS</sequence>
<keyword evidence="4" id="KW-0456">Lyase</keyword>
<evidence type="ECO:0000256" key="4">
    <source>
        <dbReference type="ARBA" id="ARBA00023239"/>
    </source>
</evidence>
<evidence type="ECO:0000256" key="3">
    <source>
        <dbReference type="ARBA" id="ARBA00022898"/>
    </source>
</evidence>
<protein>
    <recommendedName>
        <fullName evidence="2">cysteine-S-conjugate beta-lyase</fullName>
        <ecNumber evidence="2">4.4.1.13</ecNumber>
    </recommendedName>
</protein>
<dbReference type="AlphaFoldDB" id="A0A1U9JSK8"/>
<dbReference type="InterPro" id="IPR051798">
    <property type="entry name" value="Class-II_PLP-Dep_Aminotrans"/>
</dbReference>
<organism evidence="7 8">
    <name type="scientific">Candidatus Tokpelaia hoelldobleri</name>
    <dbReference type="NCBI Taxonomy" id="1902579"/>
    <lineage>
        <taxon>Bacteria</taxon>
        <taxon>Pseudomonadati</taxon>
        <taxon>Pseudomonadota</taxon>
        <taxon>Alphaproteobacteria</taxon>
        <taxon>Hyphomicrobiales</taxon>
        <taxon>Candidatus Tokpelaia</taxon>
    </lineage>
</organism>
<dbReference type="EMBL" id="CP017315">
    <property type="protein sequence ID" value="AQS40843.1"/>
    <property type="molecule type" value="Genomic_DNA"/>
</dbReference>
<feature type="domain" description="Aminotransferase class I/classII large" evidence="6">
    <location>
        <begin position="61"/>
        <end position="394"/>
    </location>
</feature>
<evidence type="ECO:0000313" key="8">
    <source>
        <dbReference type="Proteomes" id="UP000188912"/>
    </source>
</evidence>
<dbReference type="Pfam" id="PF00155">
    <property type="entry name" value="Aminotran_1_2"/>
    <property type="match status" value="1"/>
</dbReference>
<dbReference type="Proteomes" id="UP000188912">
    <property type="component" value="Chromosome"/>
</dbReference>
<gene>
    <name evidence="7" type="ORF">BHV28_01170</name>
</gene>
<keyword evidence="3" id="KW-0663">Pyridoxal phosphate</keyword>
<proteinExistence type="inferred from homology"/>
<dbReference type="GO" id="GO:0030170">
    <property type="term" value="F:pyridoxal phosphate binding"/>
    <property type="evidence" value="ECO:0007669"/>
    <property type="project" value="InterPro"/>
</dbReference>
<dbReference type="SUPFAM" id="SSF53383">
    <property type="entry name" value="PLP-dependent transferases"/>
    <property type="match status" value="1"/>
</dbReference>
<dbReference type="EC" id="4.4.1.13" evidence="2"/>
<comment type="similarity">
    <text evidence="5">Belongs to the class-II pyridoxal-phosphate-dependent aminotransferase family. MalY/PatB cystathionine beta-lyase subfamily.</text>
</comment>
<evidence type="ECO:0000259" key="6">
    <source>
        <dbReference type="Pfam" id="PF00155"/>
    </source>
</evidence>
<accession>A0A1U9JSK8</accession>
<dbReference type="Gene3D" id="3.90.1150.10">
    <property type="entry name" value="Aspartate Aminotransferase, domain 1"/>
    <property type="match status" value="1"/>
</dbReference>
<dbReference type="InterPro" id="IPR027619">
    <property type="entry name" value="C-S_lyase_PatB-like"/>
</dbReference>
<dbReference type="InterPro" id="IPR015421">
    <property type="entry name" value="PyrdxlP-dep_Trfase_major"/>
</dbReference>
<keyword evidence="7" id="KW-0808">Transferase</keyword>
<dbReference type="NCBIfam" id="TIGR04350">
    <property type="entry name" value="C_S_lyase_PatB"/>
    <property type="match status" value="1"/>
</dbReference>
<evidence type="ECO:0000313" key="7">
    <source>
        <dbReference type="EMBL" id="AQS40843.1"/>
    </source>
</evidence>
<comment type="cofactor">
    <cofactor evidence="1">
        <name>pyridoxal 5'-phosphate</name>
        <dbReference type="ChEBI" id="CHEBI:597326"/>
    </cofactor>
</comment>
<dbReference type="GO" id="GO:0047804">
    <property type="term" value="F:cysteine-S-conjugate beta-lyase activity"/>
    <property type="evidence" value="ECO:0007669"/>
    <property type="project" value="UniProtKB-EC"/>
</dbReference>
<dbReference type="KEGG" id="thd:BHV28_01170"/>
<evidence type="ECO:0000256" key="1">
    <source>
        <dbReference type="ARBA" id="ARBA00001933"/>
    </source>
</evidence>
<evidence type="ECO:0000256" key="2">
    <source>
        <dbReference type="ARBA" id="ARBA00012224"/>
    </source>
</evidence>
<dbReference type="GO" id="GO:0008483">
    <property type="term" value="F:transaminase activity"/>
    <property type="evidence" value="ECO:0007669"/>
    <property type="project" value="UniProtKB-KW"/>
</dbReference>
<dbReference type="STRING" id="1902579.BHV28_01170"/>